<feature type="region of interest" description="Disordered" evidence="1">
    <location>
        <begin position="1"/>
        <end position="27"/>
    </location>
</feature>
<dbReference type="Pfam" id="PF07702">
    <property type="entry name" value="UTRA"/>
    <property type="match status" value="1"/>
</dbReference>
<dbReference type="InterPro" id="IPR050679">
    <property type="entry name" value="Bact_HTH_transcr_reg"/>
</dbReference>
<dbReference type="AlphaFoldDB" id="A0A919BKP5"/>
<organism evidence="3 4">
    <name type="scientific">Streptomyces filamentosus</name>
    <name type="common">Streptomyces roseosporus</name>
    <dbReference type="NCBI Taxonomy" id="67294"/>
    <lineage>
        <taxon>Bacteria</taxon>
        <taxon>Bacillati</taxon>
        <taxon>Actinomycetota</taxon>
        <taxon>Actinomycetes</taxon>
        <taxon>Kitasatosporales</taxon>
        <taxon>Streptomycetaceae</taxon>
        <taxon>Streptomyces</taxon>
    </lineage>
</organism>
<dbReference type="InterPro" id="IPR028978">
    <property type="entry name" value="Chorismate_lyase_/UTRA_dom_sf"/>
</dbReference>
<dbReference type="RefSeq" id="WP_190041700.1">
    <property type="nucleotide sequence ID" value="NZ_BNBE01000001.1"/>
</dbReference>
<evidence type="ECO:0000313" key="4">
    <source>
        <dbReference type="Proteomes" id="UP000632849"/>
    </source>
</evidence>
<gene>
    <name evidence="3" type="ORF">GCM10017667_29440</name>
</gene>
<evidence type="ECO:0000313" key="3">
    <source>
        <dbReference type="EMBL" id="GHF97199.1"/>
    </source>
</evidence>
<reference evidence="3" key="1">
    <citation type="journal article" date="2014" name="Int. J. Syst. Evol. Microbiol.">
        <title>Complete genome sequence of Corynebacterium casei LMG S-19264T (=DSM 44701T), isolated from a smear-ripened cheese.</title>
        <authorList>
            <consortium name="US DOE Joint Genome Institute (JGI-PGF)"/>
            <person name="Walter F."/>
            <person name="Albersmeier A."/>
            <person name="Kalinowski J."/>
            <person name="Ruckert C."/>
        </authorList>
    </citation>
    <scope>NUCLEOTIDE SEQUENCE</scope>
    <source>
        <strain evidence="3">JCM 4122</strain>
    </source>
</reference>
<feature type="domain" description="UbiC transcription regulator-associated" evidence="2">
    <location>
        <begin position="31"/>
        <end position="172"/>
    </location>
</feature>
<dbReference type="SMART" id="SM00866">
    <property type="entry name" value="UTRA"/>
    <property type="match status" value="1"/>
</dbReference>
<dbReference type="GO" id="GO:0003677">
    <property type="term" value="F:DNA binding"/>
    <property type="evidence" value="ECO:0007669"/>
    <property type="project" value="InterPro"/>
</dbReference>
<name>A0A919BKP5_STRFL</name>
<protein>
    <recommendedName>
        <fullName evidence="2">UbiC transcription regulator-associated domain-containing protein</fullName>
    </recommendedName>
</protein>
<dbReference type="Proteomes" id="UP000632849">
    <property type="component" value="Unassembled WGS sequence"/>
</dbReference>
<dbReference type="InterPro" id="IPR011663">
    <property type="entry name" value="UTRA"/>
</dbReference>
<evidence type="ECO:0000259" key="2">
    <source>
        <dbReference type="SMART" id="SM00866"/>
    </source>
</evidence>
<evidence type="ECO:0000256" key="1">
    <source>
        <dbReference type="SAM" id="MobiDB-lite"/>
    </source>
</evidence>
<dbReference type="PANTHER" id="PTHR44846">
    <property type="entry name" value="MANNOSYL-D-GLYCERATE TRANSPORT/METABOLISM SYSTEM REPRESSOR MNGR-RELATED"/>
    <property type="match status" value="1"/>
</dbReference>
<accession>A0A919BKP5</accession>
<dbReference type="Gene3D" id="3.40.1410.10">
    <property type="entry name" value="Chorismate lyase-like"/>
    <property type="match status" value="1"/>
</dbReference>
<reference evidence="3" key="2">
    <citation type="submission" date="2020-09" db="EMBL/GenBank/DDBJ databases">
        <authorList>
            <person name="Sun Q."/>
            <person name="Ohkuma M."/>
        </authorList>
    </citation>
    <scope>NUCLEOTIDE SEQUENCE</scope>
    <source>
        <strain evidence="3">JCM 4122</strain>
    </source>
</reference>
<dbReference type="EMBL" id="BNBE01000001">
    <property type="protein sequence ID" value="GHF97199.1"/>
    <property type="molecule type" value="Genomic_DNA"/>
</dbReference>
<keyword evidence="4" id="KW-1185">Reference proteome</keyword>
<dbReference type="PANTHER" id="PTHR44846:SF17">
    <property type="entry name" value="GNTR-FAMILY TRANSCRIPTIONAL REGULATOR"/>
    <property type="match status" value="1"/>
</dbReference>
<comment type="caution">
    <text evidence="3">The sequence shown here is derived from an EMBL/GenBank/DDBJ whole genome shotgun (WGS) entry which is preliminary data.</text>
</comment>
<dbReference type="SUPFAM" id="SSF64288">
    <property type="entry name" value="Chorismate lyase-like"/>
    <property type="match status" value="1"/>
</dbReference>
<proteinExistence type="predicted"/>
<dbReference type="GO" id="GO:0045892">
    <property type="term" value="P:negative regulation of DNA-templated transcription"/>
    <property type="evidence" value="ECO:0007669"/>
    <property type="project" value="TreeGrafter"/>
</dbReference>
<sequence length="181" mass="19283">MSGDAWISETAPYLAPREPGRSDAWTDEAARRGRRGGQRLLHAGEVEAPEAVRVALGLAEGERVVVRRRLILLDDHPVELADSYYPLSVAGGTPLAEPRKVPGGAVTLLKELGYTGAEVVEDVSAALAGAEERGHLELAEGSAVLRLLRLTRTADGVPMEASLMTMPAGRHLTYRLGKQGA</sequence>